<feature type="transmembrane region" description="Helical" evidence="11">
    <location>
        <begin position="203"/>
        <end position="228"/>
    </location>
</feature>
<evidence type="ECO:0000256" key="3">
    <source>
        <dbReference type="ARBA" id="ARBA00022670"/>
    </source>
</evidence>
<dbReference type="RefSeq" id="WP_128700279.1">
    <property type="nucleotide sequence ID" value="NZ_CP019384.1"/>
</dbReference>
<dbReference type="EMBL" id="CP019384">
    <property type="protein sequence ID" value="QAT17447.1"/>
    <property type="molecule type" value="Genomic_DNA"/>
</dbReference>
<keyword evidence="15" id="KW-1185">Reference proteome</keyword>
<feature type="transmembrane region" description="Helical" evidence="11">
    <location>
        <begin position="15"/>
        <end position="37"/>
    </location>
</feature>
<dbReference type="KEGG" id="vai:BU251_06825"/>
<reference evidence="14 15" key="1">
    <citation type="submission" date="2017-01" db="EMBL/GenBank/DDBJ databases">
        <title>First insights into the biology of 'candidatus Vampirococcus archaeovorus'.</title>
        <authorList>
            <person name="Kizina J."/>
            <person name="Jordan S."/>
            <person name="Stueber K."/>
            <person name="Reinhardt R."/>
            <person name="Harder J."/>
        </authorList>
    </citation>
    <scope>NUCLEOTIDE SEQUENCE [LARGE SCALE GENOMIC DNA]</scope>
    <source>
        <strain evidence="14 15">LiM</strain>
    </source>
</reference>
<dbReference type="AlphaFoldDB" id="A0A410P5H5"/>
<evidence type="ECO:0000313" key="14">
    <source>
        <dbReference type="EMBL" id="QAT17447.1"/>
    </source>
</evidence>
<keyword evidence="10 11" id="KW-0472">Membrane</keyword>
<feature type="domain" description="Transcription factor zinc-finger" evidence="13">
    <location>
        <begin position="413"/>
        <end position="440"/>
    </location>
</feature>
<keyword evidence="2" id="KW-1003">Cell membrane</keyword>
<proteinExistence type="predicted"/>
<keyword evidence="7" id="KW-0862">Zinc</keyword>
<feature type="transmembrane region" description="Helical" evidence="11">
    <location>
        <begin position="49"/>
        <end position="72"/>
    </location>
</feature>
<protein>
    <recommendedName>
        <fullName evidence="16">Peptidase M48 domain-containing protein</fullName>
    </recommendedName>
</protein>
<evidence type="ECO:0000256" key="7">
    <source>
        <dbReference type="ARBA" id="ARBA00022833"/>
    </source>
</evidence>
<dbReference type="Proteomes" id="UP000287243">
    <property type="component" value="Chromosome"/>
</dbReference>
<keyword evidence="9" id="KW-0482">Metalloprotease</keyword>
<dbReference type="Gene3D" id="3.30.2010.10">
    <property type="entry name" value="Metalloproteases ('zincins'), catalytic domain"/>
    <property type="match status" value="1"/>
</dbReference>
<accession>A0A410P5H5</accession>
<evidence type="ECO:0000256" key="5">
    <source>
        <dbReference type="ARBA" id="ARBA00022723"/>
    </source>
</evidence>
<evidence type="ECO:0000313" key="15">
    <source>
        <dbReference type="Proteomes" id="UP000287243"/>
    </source>
</evidence>
<evidence type="ECO:0000256" key="8">
    <source>
        <dbReference type="ARBA" id="ARBA00022989"/>
    </source>
</evidence>
<evidence type="ECO:0000256" key="1">
    <source>
        <dbReference type="ARBA" id="ARBA00001947"/>
    </source>
</evidence>
<gene>
    <name evidence="14" type="ORF">BU251_06825</name>
</gene>
<dbReference type="InterPro" id="IPR001915">
    <property type="entry name" value="Peptidase_M48"/>
</dbReference>
<evidence type="ECO:0000259" key="13">
    <source>
        <dbReference type="Pfam" id="PF13453"/>
    </source>
</evidence>
<keyword evidence="4 11" id="KW-0812">Transmembrane</keyword>
<keyword evidence="5" id="KW-0479">Metal-binding</keyword>
<evidence type="ECO:0000259" key="12">
    <source>
        <dbReference type="Pfam" id="PF01435"/>
    </source>
</evidence>
<feature type="domain" description="Peptidase M48" evidence="12">
    <location>
        <begin position="121"/>
        <end position="311"/>
    </location>
</feature>
<dbReference type="PANTHER" id="PTHR43221:SF2">
    <property type="entry name" value="PROTEASE HTPX HOMOLOG"/>
    <property type="match status" value="1"/>
</dbReference>
<dbReference type="OrthoDB" id="15218at2"/>
<dbReference type="Pfam" id="PF01435">
    <property type="entry name" value="Peptidase_M48"/>
    <property type="match status" value="1"/>
</dbReference>
<evidence type="ECO:0000256" key="10">
    <source>
        <dbReference type="ARBA" id="ARBA00023136"/>
    </source>
</evidence>
<evidence type="ECO:0000256" key="9">
    <source>
        <dbReference type="ARBA" id="ARBA00023049"/>
    </source>
</evidence>
<dbReference type="Pfam" id="PF13453">
    <property type="entry name" value="Zn_ribbon_TFIIB"/>
    <property type="match status" value="2"/>
</dbReference>
<name>A0A410P5H5_VELA1</name>
<evidence type="ECO:0000256" key="6">
    <source>
        <dbReference type="ARBA" id="ARBA00022801"/>
    </source>
</evidence>
<evidence type="ECO:0000256" key="2">
    <source>
        <dbReference type="ARBA" id="ARBA00022475"/>
    </source>
</evidence>
<dbReference type="GO" id="GO:0006508">
    <property type="term" value="P:proteolysis"/>
    <property type="evidence" value="ECO:0007669"/>
    <property type="project" value="UniProtKB-KW"/>
</dbReference>
<dbReference type="GO" id="GO:0004222">
    <property type="term" value="F:metalloendopeptidase activity"/>
    <property type="evidence" value="ECO:0007669"/>
    <property type="project" value="InterPro"/>
</dbReference>
<dbReference type="GO" id="GO:0046872">
    <property type="term" value="F:metal ion binding"/>
    <property type="evidence" value="ECO:0007669"/>
    <property type="project" value="UniProtKB-KW"/>
</dbReference>
<keyword evidence="6" id="KW-0378">Hydrolase</keyword>
<dbReference type="InterPro" id="IPR027392">
    <property type="entry name" value="TF_Znf"/>
</dbReference>
<comment type="cofactor">
    <cofactor evidence="1">
        <name>Zn(2+)</name>
        <dbReference type="ChEBI" id="CHEBI:29105"/>
    </cofactor>
</comment>
<organism evidence="14 15">
    <name type="scientific">Velamenicoccus archaeovorus</name>
    <dbReference type="NCBI Taxonomy" id="1930593"/>
    <lineage>
        <taxon>Bacteria</taxon>
        <taxon>Pseudomonadati</taxon>
        <taxon>Candidatus Omnitrophota</taxon>
        <taxon>Candidatus Velamenicoccus</taxon>
    </lineage>
</organism>
<sequence>MPFSFIDIEEKKTRLLGFLFFFVILFYFLTAYLLLVILRNAFASREGFFWPSGSSVLAAFGVALLVALLHWATSTSHLIEKLSLSIGAAELDTKDFYHKGLQNIIDEVSVAIGGRRITGMVIPSVSLNAFALEDFQGQAVIGVTEGLLTRLNRAQLEAVVGHEAGHIVSGDCLATTVTCALAELYDELFSRLKAGMQRSRGRGALLVLVLLLIIFFMRFLSTLLRYFISRQKEYRADAVSVRLTRNPLSLAEALSLISTNWRGGGAMGERLESIFIVNPNFSRLDEKQGFFSDAFSTHPPIAERIRILTDMAHADAKTLEEHLKKDVWVSPVAKAEFTETKSEAPVAWRVFVDQEWKGPFGLEELQKSGLLTPETWVKPEDSGKIAHAYEDEALMPVLSPHPAEKKTKEEFACPHCRTALGELYYEGVPVQKCPHCEGVFAPSRKISRVLIRRDKTFDAEVVRLAEVAIRERDKRIDGFYKQKPVNAWVLDCPQCGRKMRRQFFVYSYPVEIDRCVYCEGIWFDSHELEILQYIYENKEHFFDDASF</sequence>
<feature type="domain" description="Transcription factor zinc-finger" evidence="13">
    <location>
        <begin position="491"/>
        <end position="531"/>
    </location>
</feature>
<evidence type="ECO:0008006" key="16">
    <source>
        <dbReference type="Google" id="ProtNLM"/>
    </source>
</evidence>
<dbReference type="InterPro" id="IPR050083">
    <property type="entry name" value="HtpX_protease"/>
</dbReference>
<evidence type="ECO:0000256" key="4">
    <source>
        <dbReference type="ARBA" id="ARBA00022692"/>
    </source>
</evidence>
<evidence type="ECO:0000256" key="11">
    <source>
        <dbReference type="SAM" id="Phobius"/>
    </source>
</evidence>
<keyword evidence="8 11" id="KW-1133">Transmembrane helix</keyword>
<keyword evidence="3" id="KW-0645">Protease</keyword>
<dbReference type="PANTHER" id="PTHR43221">
    <property type="entry name" value="PROTEASE HTPX"/>
    <property type="match status" value="1"/>
</dbReference>